<gene>
    <name evidence="2" type="ORF">BBG48_004335</name>
</gene>
<evidence type="ECO:0000313" key="3">
    <source>
        <dbReference type="Proteomes" id="UP000093352"/>
    </source>
</evidence>
<keyword evidence="3" id="KW-1185">Reference proteome</keyword>
<protein>
    <recommendedName>
        <fullName evidence="4">DUF986 family protein</fullName>
    </recommendedName>
</protein>
<evidence type="ECO:0008006" key="4">
    <source>
        <dbReference type="Google" id="ProtNLM"/>
    </source>
</evidence>
<comment type="caution">
    <text evidence="2">The sequence shown here is derived from an EMBL/GenBank/DDBJ whole genome shotgun (WGS) entry which is preliminary data.</text>
</comment>
<feature type="transmembrane region" description="Helical" evidence="1">
    <location>
        <begin position="77"/>
        <end position="98"/>
    </location>
</feature>
<keyword evidence="1" id="KW-1133">Transmembrane helix</keyword>
<dbReference type="STRING" id="1871336.BBG48_01725"/>
<sequence length="175" mass="20357">MNNTILLDAIKENAVMLIFFLAYGGYVLFHLYREKSKGGKLIKVYKHNSSSKTFGKVMIFIGVFYMVIFFMQSKKSFSTTFTFVLFALFIAMMAFITIRDIYFYENGVSFGGKFTFFSDMKDVRRIGKDGVQVVLKKKRFGDAVYMRKIVDEKEFISQLKKRMKMVAKQTKKGIC</sequence>
<dbReference type="EMBL" id="MBEW02000006">
    <property type="protein sequence ID" value="RDY21585.1"/>
    <property type="molecule type" value="Genomic_DNA"/>
</dbReference>
<dbReference type="AlphaFoldDB" id="A0A371IM55"/>
<feature type="transmembrane region" description="Helical" evidence="1">
    <location>
        <begin position="53"/>
        <end position="71"/>
    </location>
</feature>
<keyword evidence="1" id="KW-0812">Transmembrane</keyword>
<keyword evidence="1" id="KW-0472">Membrane</keyword>
<feature type="transmembrane region" description="Helical" evidence="1">
    <location>
        <begin position="14"/>
        <end position="32"/>
    </location>
</feature>
<evidence type="ECO:0000256" key="1">
    <source>
        <dbReference type="SAM" id="Phobius"/>
    </source>
</evidence>
<reference evidence="2 3" key="1">
    <citation type="journal article" date="2016" name="Genome Announc.">
        <title>Draft Genome Sequence of Criibacterium bergeronii gen. nov., sp. nov., Strain CCRI-22567T, Isolated from a Vaginal Sample from a Woman with Bacterial Vaginosis.</title>
        <authorList>
            <person name="Maheux A.F."/>
            <person name="Berube E."/>
            <person name="Boudreau D.K."/>
            <person name="Raymond F."/>
            <person name="Corbeil J."/>
            <person name="Roy P.H."/>
            <person name="Boissinot M."/>
            <person name="Omar R.F."/>
        </authorList>
    </citation>
    <scope>NUCLEOTIDE SEQUENCE [LARGE SCALE GENOMIC DNA]</scope>
    <source>
        <strain evidence="2 3">CCRI-22567</strain>
    </source>
</reference>
<accession>A0A371IM55</accession>
<dbReference type="RefSeq" id="WP_068912287.1">
    <property type="nucleotide sequence ID" value="NZ_MBEW02000006.1"/>
</dbReference>
<dbReference type="Proteomes" id="UP000093352">
    <property type="component" value="Unassembled WGS sequence"/>
</dbReference>
<evidence type="ECO:0000313" key="2">
    <source>
        <dbReference type="EMBL" id="RDY21585.1"/>
    </source>
</evidence>
<organism evidence="2 3">
    <name type="scientific">Criibacterium bergeronii</name>
    <dbReference type="NCBI Taxonomy" id="1871336"/>
    <lineage>
        <taxon>Bacteria</taxon>
        <taxon>Bacillati</taxon>
        <taxon>Bacillota</taxon>
        <taxon>Clostridia</taxon>
        <taxon>Peptostreptococcales</taxon>
        <taxon>Filifactoraceae</taxon>
        <taxon>Criibacterium</taxon>
    </lineage>
</organism>
<proteinExistence type="predicted"/>
<name>A0A371IM55_9FIRM</name>